<feature type="transmembrane region" description="Helical" evidence="2">
    <location>
        <begin position="117"/>
        <end position="139"/>
    </location>
</feature>
<evidence type="ECO:0000256" key="2">
    <source>
        <dbReference type="SAM" id="Phobius"/>
    </source>
</evidence>
<dbReference type="STRING" id="4565.A0A3B6IYC0"/>
<evidence type="ECO:0000313" key="4">
    <source>
        <dbReference type="Proteomes" id="UP000019116"/>
    </source>
</evidence>
<feature type="transmembrane region" description="Helical" evidence="2">
    <location>
        <begin position="53"/>
        <end position="69"/>
    </location>
</feature>
<dbReference type="Gramene" id="TraesCS4B03G0997400.1">
    <property type="protein sequence ID" value="TraesCS4B03G0997400.1.CDS"/>
    <property type="gene ID" value="TraesCS4B03G0997400"/>
</dbReference>
<dbReference type="AlphaFoldDB" id="A0A3B6IYC0"/>
<keyword evidence="4" id="KW-1185">Reference proteome</keyword>
<feature type="transmembrane region" description="Helical" evidence="2">
    <location>
        <begin position="159"/>
        <end position="182"/>
    </location>
</feature>
<evidence type="ECO:0008006" key="5">
    <source>
        <dbReference type="Google" id="ProtNLM"/>
    </source>
</evidence>
<evidence type="ECO:0000256" key="1">
    <source>
        <dbReference type="SAM" id="MobiDB-lite"/>
    </source>
</evidence>
<dbReference type="PANTHER" id="PTHR33115:SF56">
    <property type="entry name" value="OS05G0239400 PROTEIN"/>
    <property type="match status" value="1"/>
</dbReference>
<protein>
    <recommendedName>
        <fullName evidence="5">DUF4220 domain-containing protein</fullName>
    </recommendedName>
</protein>
<feature type="region of interest" description="Disordered" evidence="1">
    <location>
        <begin position="335"/>
        <end position="364"/>
    </location>
</feature>
<dbReference type="Gramene" id="TraesWEE_scaffold_008131_01G000100.1">
    <property type="protein sequence ID" value="TraesWEE_scaffold_008131_01G000100.1"/>
    <property type="gene ID" value="TraesWEE_scaffold_008131_01G000100"/>
</dbReference>
<dbReference type="Gramene" id="TraesARI4B03G02447730.1">
    <property type="protein sequence ID" value="TraesARI4B03G02447730.1"/>
    <property type="gene ID" value="TraesARI4B03G02447730"/>
</dbReference>
<evidence type="ECO:0000313" key="3">
    <source>
        <dbReference type="EnsemblPlants" id="TraesCS4B02G392000.1"/>
    </source>
</evidence>
<keyword evidence="2" id="KW-0472">Membrane</keyword>
<feature type="transmembrane region" description="Helical" evidence="2">
    <location>
        <begin position="24"/>
        <end position="47"/>
    </location>
</feature>
<dbReference type="Gramene" id="TraesRN4B0101023800.1">
    <property type="protein sequence ID" value="TraesRN4B0101023800.1"/>
    <property type="gene ID" value="TraesRN4B0101023800"/>
</dbReference>
<dbReference type="Gramene" id="TraesCLE_scaffold_008916_01G000600.1">
    <property type="protein sequence ID" value="TraesCLE_scaffold_008916_01G000600.1"/>
    <property type="gene ID" value="TraesCLE_scaffold_008916_01G000600"/>
</dbReference>
<dbReference type="Gramene" id="TraesCS4B02G392000.1">
    <property type="protein sequence ID" value="TraesCS4B02G392000.1"/>
    <property type="gene ID" value="TraesCS4B02G392000"/>
</dbReference>
<keyword evidence="2" id="KW-0812">Transmembrane</keyword>
<accession>A0A3B6IYC0</accession>
<dbReference type="Proteomes" id="UP000019116">
    <property type="component" value="Chromosome 4B"/>
</dbReference>
<dbReference type="Gramene" id="TraesROB_scaffold_004372_01G000500.1">
    <property type="protein sequence ID" value="TraesROB_scaffold_004372_01G000500.1"/>
    <property type="gene ID" value="TraesROB_scaffold_004372_01G000500"/>
</dbReference>
<proteinExistence type="predicted"/>
<sequence>MGADQRPEELINYYAMSSSAARNIASAAGFFALLWSTVVLLGGFVSVLPVKDFWFLSLLSFLMASRMLLEMDVNTAWDYVVDIDIIRLRNQLEGGGRRPYWTHIFILSTGLIVKTTVIICVALPIVSVGPYVALALSVARLVQRDYGDVGGDAENKAKLTASLIIFYVLVTFQSLSVFYWVYLDGSEPWMSVSKQSGFGIWGPKIVRKYQKNTIAMCLKDGFLPDNWNLITFSVGLLGSATQDADGRHLWGARVLDTFIDKGIPVRQELLTSSQAIQNLIDMVIGPTRTDGPEIRERAARILADLASELRTAQFPDALRCICCLLESSKQYSDPEAVAHPLENSEQTDRNSHKRPSVESFQHGHQQENDHLSLAIIEQTDHKHQPSGELPKGKSWIQAIIHLMNKSSIPEWDKYFGDKYHYSYVSKGTKELISQGLVILERLTQNEENCIEIIKHQRLLSKIILPLSYQDFLSNRCDHTWVEILSRSLTVVSKLISVGPTDETTRLCHDMSRNTVAIRNLMCILEVDSEGARELHGQAIEILTELAFVDSLRKLDFHESTSMTETFVKTL</sequence>
<organism evidence="3">
    <name type="scientific">Triticum aestivum</name>
    <name type="common">Wheat</name>
    <dbReference type="NCBI Taxonomy" id="4565"/>
    <lineage>
        <taxon>Eukaryota</taxon>
        <taxon>Viridiplantae</taxon>
        <taxon>Streptophyta</taxon>
        <taxon>Embryophyta</taxon>
        <taxon>Tracheophyta</taxon>
        <taxon>Spermatophyta</taxon>
        <taxon>Magnoliopsida</taxon>
        <taxon>Liliopsida</taxon>
        <taxon>Poales</taxon>
        <taxon>Poaceae</taxon>
        <taxon>BOP clade</taxon>
        <taxon>Pooideae</taxon>
        <taxon>Triticodae</taxon>
        <taxon>Triticeae</taxon>
        <taxon>Triticinae</taxon>
        <taxon>Triticum</taxon>
    </lineage>
</organism>
<keyword evidence="2" id="KW-1133">Transmembrane helix</keyword>
<name>A0A3B6IYC0_WHEAT</name>
<dbReference type="Gramene" id="TraesCAD_scaffold_019649_01G000100.1">
    <property type="protein sequence ID" value="TraesCAD_scaffold_019649_01G000100.1"/>
    <property type="gene ID" value="TraesCAD_scaffold_019649_01G000100"/>
</dbReference>
<dbReference type="PANTHER" id="PTHR33115">
    <property type="entry name" value="ARM REPEAT SUPERFAMILY PROTEIN"/>
    <property type="match status" value="1"/>
</dbReference>
<reference evidence="3" key="2">
    <citation type="submission" date="2018-10" db="UniProtKB">
        <authorList>
            <consortium name="EnsemblPlants"/>
        </authorList>
    </citation>
    <scope>IDENTIFICATION</scope>
</reference>
<dbReference type="OrthoDB" id="679747at2759"/>
<dbReference type="Gramene" id="TraesLAC4B03G02363760.1">
    <property type="protein sequence ID" value="TraesLAC4B03G02363760.1"/>
    <property type="gene ID" value="TraesLAC4B03G02363760"/>
</dbReference>
<dbReference type="Gramene" id="TraesJAG4B03G02408010.1">
    <property type="protein sequence ID" value="TraesJAG4B03G02408010.1"/>
    <property type="gene ID" value="TraesJAG4B03G02408010"/>
</dbReference>
<reference evidence="3" key="1">
    <citation type="submission" date="2018-08" db="EMBL/GenBank/DDBJ databases">
        <authorList>
            <person name="Rossello M."/>
        </authorList>
    </citation>
    <scope>NUCLEOTIDE SEQUENCE [LARGE SCALE GENOMIC DNA]</scope>
    <source>
        <strain evidence="3">cv. Chinese Spring</strain>
    </source>
</reference>
<dbReference type="EnsemblPlants" id="TraesCS4B02G392000.1">
    <property type="protein sequence ID" value="TraesCS4B02G392000.1"/>
    <property type="gene ID" value="TraesCS4B02G392000"/>
</dbReference>